<reference evidence="4 5" key="1">
    <citation type="submission" date="2021-01" db="EMBL/GenBank/DDBJ databases">
        <title>Whole genome shotgun sequence of Actinoplanes durhamensis NBRC 14914.</title>
        <authorList>
            <person name="Komaki H."/>
            <person name="Tamura T."/>
        </authorList>
    </citation>
    <scope>NUCLEOTIDE SEQUENCE [LARGE SCALE GENOMIC DNA]</scope>
    <source>
        <strain evidence="4 5">NBRC 14914</strain>
    </source>
</reference>
<evidence type="ECO:0000259" key="3">
    <source>
        <dbReference type="Pfam" id="PF23494"/>
    </source>
</evidence>
<dbReference type="Pfam" id="PF23494">
    <property type="entry name" value="bPH_10"/>
    <property type="match status" value="1"/>
</dbReference>
<accession>A0ABQ3YX50</accession>
<name>A0ABQ3YX50_9ACTN</name>
<evidence type="ECO:0000259" key="2">
    <source>
        <dbReference type="Pfam" id="PF23493"/>
    </source>
</evidence>
<comment type="caution">
    <text evidence="4">The sequence shown here is derived from an EMBL/GenBank/DDBJ whole genome shotgun (WGS) entry which is preliminary data.</text>
</comment>
<dbReference type="EMBL" id="BOML01000029">
    <property type="protein sequence ID" value="GIE02143.1"/>
    <property type="molecule type" value="Genomic_DNA"/>
</dbReference>
<sequence length="213" mass="23759">MPTPWWARALIWLLIPLTGGALLLLVVRAAWWLSLPGPFALIRRLPAPTTTAVAVTLGVLLGAVLAALVDRESLTVRIGPAEVVLSRPGTESRVPRADVAVAFPDRDQLILLGHTGRELTRAPCHLSVRRLRAGFTERGIAWADQDPYLSVYRRWVPGLPEIEPTAHALFAARQTALTARDERDQHELRTELGRLGYVVRDDHKRQYWRHADG</sequence>
<evidence type="ECO:0000256" key="1">
    <source>
        <dbReference type="SAM" id="Phobius"/>
    </source>
</evidence>
<evidence type="ECO:0000313" key="4">
    <source>
        <dbReference type="EMBL" id="GIE02143.1"/>
    </source>
</evidence>
<proteinExistence type="predicted"/>
<feature type="domain" description="Cysteinyl-tRNA ligase anticodon binding" evidence="2">
    <location>
        <begin position="160"/>
        <end position="209"/>
    </location>
</feature>
<evidence type="ECO:0008006" key="6">
    <source>
        <dbReference type="Google" id="ProtNLM"/>
    </source>
</evidence>
<dbReference type="InterPro" id="IPR057798">
    <property type="entry name" value="PH_YqeB"/>
</dbReference>
<keyword evidence="1" id="KW-0472">Membrane</keyword>
<keyword evidence="1" id="KW-1133">Transmembrane helix</keyword>
<keyword evidence="1" id="KW-0812">Transmembrane</keyword>
<dbReference type="Proteomes" id="UP000637628">
    <property type="component" value="Unassembled WGS sequence"/>
</dbReference>
<feature type="domain" description="YqeB PH" evidence="3">
    <location>
        <begin position="3"/>
        <end position="143"/>
    </location>
</feature>
<gene>
    <name evidence="4" type="primary">yqeB</name>
    <name evidence="4" type="ORF">Adu01nite_34930</name>
</gene>
<keyword evidence="5" id="KW-1185">Reference proteome</keyword>
<organism evidence="4 5">
    <name type="scientific">Paractinoplanes durhamensis</name>
    <dbReference type="NCBI Taxonomy" id="113563"/>
    <lineage>
        <taxon>Bacteria</taxon>
        <taxon>Bacillati</taxon>
        <taxon>Actinomycetota</taxon>
        <taxon>Actinomycetes</taxon>
        <taxon>Micromonosporales</taxon>
        <taxon>Micromonosporaceae</taxon>
        <taxon>Paractinoplanes</taxon>
    </lineage>
</organism>
<dbReference type="Pfam" id="PF23493">
    <property type="entry name" value="CysS_C"/>
    <property type="match status" value="1"/>
</dbReference>
<protein>
    <recommendedName>
        <fullName evidence="6">DUF308 domain-containing protein</fullName>
    </recommendedName>
</protein>
<evidence type="ECO:0000313" key="5">
    <source>
        <dbReference type="Proteomes" id="UP000637628"/>
    </source>
</evidence>
<feature type="transmembrane region" description="Helical" evidence="1">
    <location>
        <begin position="45"/>
        <end position="69"/>
    </location>
</feature>
<dbReference type="InterPro" id="IPR056411">
    <property type="entry name" value="CysS_C"/>
</dbReference>